<evidence type="ECO:0000313" key="2">
    <source>
        <dbReference type="EMBL" id="CAK9045699.1"/>
    </source>
</evidence>
<feature type="region of interest" description="Disordered" evidence="1">
    <location>
        <begin position="1"/>
        <end position="33"/>
    </location>
</feature>
<feature type="non-terminal residue" evidence="2">
    <location>
        <position position="1"/>
    </location>
</feature>
<dbReference type="Proteomes" id="UP001642464">
    <property type="component" value="Unassembled WGS sequence"/>
</dbReference>
<keyword evidence="3" id="KW-1185">Reference proteome</keyword>
<proteinExistence type="predicted"/>
<comment type="caution">
    <text evidence="2">The sequence shown here is derived from an EMBL/GenBank/DDBJ whole genome shotgun (WGS) entry which is preliminary data.</text>
</comment>
<dbReference type="EMBL" id="CAXAMM010019435">
    <property type="protein sequence ID" value="CAK9045699.1"/>
    <property type="molecule type" value="Genomic_DNA"/>
</dbReference>
<sequence length="133" mass="15231">ASSASSIRAGMPIRAAPVKEVKPKRRSGEVSLGSRRVRPLAERLEAHVEVAMRRAKEQWQQQQIEAEERRKVSFIIRLQAMQRGRFARQRVQKLQCQSAAAELLQAAQKLKRRDLIGPDVTFCYFGLLHHFAK</sequence>
<name>A0ABP0M692_9DINO</name>
<evidence type="ECO:0000256" key="1">
    <source>
        <dbReference type="SAM" id="MobiDB-lite"/>
    </source>
</evidence>
<reference evidence="2 3" key="1">
    <citation type="submission" date="2024-02" db="EMBL/GenBank/DDBJ databases">
        <authorList>
            <person name="Chen Y."/>
            <person name="Shah S."/>
            <person name="Dougan E. K."/>
            <person name="Thang M."/>
            <person name="Chan C."/>
        </authorList>
    </citation>
    <scope>NUCLEOTIDE SEQUENCE [LARGE SCALE GENOMIC DNA]</scope>
</reference>
<protein>
    <submittedName>
        <fullName evidence="2">Uncharacterized protein</fullName>
    </submittedName>
</protein>
<accession>A0ABP0M692</accession>
<organism evidence="2 3">
    <name type="scientific">Durusdinium trenchii</name>
    <dbReference type="NCBI Taxonomy" id="1381693"/>
    <lineage>
        <taxon>Eukaryota</taxon>
        <taxon>Sar</taxon>
        <taxon>Alveolata</taxon>
        <taxon>Dinophyceae</taxon>
        <taxon>Suessiales</taxon>
        <taxon>Symbiodiniaceae</taxon>
        <taxon>Durusdinium</taxon>
    </lineage>
</organism>
<evidence type="ECO:0000313" key="3">
    <source>
        <dbReference type="Proteomes" id="UP001642464"/>
    </source>
</evidence>
<dbReference type="PROSITE" id="PS50096">
    <property type="entry name" value="IQ"/>
    <property type="match status" value="1"/>
</dbReference>
<gene>
    <name evidence="2" type="ORF">SCF082_LOCUS25812</name>
</gene>